<protein>
    <submittedName>
        <fullName evidence="2">Uncharacterized protein</fullName>
    </submittedName>
</protein>
<accession>A0A1G2FET9</accession>
<sequence>MEWYWWIVSIYCLIGFVIAIAVVIEVEIKAYLFLSNYDRDSKMLKMLILLILRCLKFMFLGIFCWGYFFIVALIGRITSSLDARR</sequence>
<feature type="transmembrane region" description="Helical" evidence="1">
    <location>
        <begin position="6"/>
        <end position="26"/>
    </location>
</feature>
<name>A0A1G2FET9_9BACT</name>
<dbReference type="EMBL" id="MHNB01000028">
    <property type="protein sequence ID" value="OGZ36317.1"/>
    <property type="molecule type" value="Genomic_DNA"/>
</dbReference>
<dbReference type="STRING" id="1801997.A3J64_03145"/>
<comment type="caution">
    <text evidence="2">The sequence shown here is derived from an EMBL/GenBank/DDBJ whole genome shotgun (WGS) entry which is preliminary data.</text>
</comment>
<keyword evidence="1" id="KW-0472">Membrane</keyword>
<proteinExistence type="predicted"/>
<evidence type="ECO:0000313" key="3">
    <source>
        <dbReference type="Proteomes" id="UP000177061"/>
    </source>
</evidence>
<gene>
    <name evidence="2" type="ORF">A3J64_03145</name>
</gene>
<evidence type="ECO:0000256" key="1">
    <source>
        <dbReference type="SAM" id="Phobius"/>
    </source>
</evidence>
<organism evidence="2 3">
    <name type="scientific">Candidatus Portnoybacteria bacterium RIFCSPHIGHO2_12_FULL_38_9</name>
    <dbReference type="NCBI Taxonomy" id="1801997"/>
    <lineage>
        <taxon>Bacteria</taxon>
        <taxon>Candidatus Portnoyibacteriota</taxon>
    </lineage>
</organism>
<dbReference type="Proteomes" id="UP000177061">
    <property type="component" value="Unassembled WGS sequence"/>
</dbReference>
<evidence type="ECO:0000313" key="2">
    <source>
        <dbReference type="EMBL" id="OGZ36317.1"/>
    </source>
</evidence>
<feature type="transmembrane region" description="Helical" evidence="1">
    <location>
        <begin position="47"/>
        <end position="75"/>
    </location>
</feature>
<keyword evidence="1" id="KW-1133">Transmembrane helix</keyword>
<reference evidence="2 3" key="1">
    <citation type="journal article" date="2016" name="Nat. Commun.">
        <title>Thousands of microbial genomes shed light on interconnected biogeochemical processes in an aquifer system.</title>
        <authorList>
            <person name="Anantharaman K."/>
            <person name="Brown C.T."/>
            <person name="Hug L.A."/>
            <person name="Sharon I."/>
            <person name="Castelle C.J."/>
            <person name="Probst A.J."/>
            <person name="Thomas B.C."/>
            <person name="Singh A."/>
            <person name="Wilkins M.J."/>
            <person name="Karaoz U."/>
            <person name="Brodie E.L."/>
            <person name="Williams K.H."/>
            <person name="Hubbard S.S."/>
            <person name="Banfield J.F."/>
        </authorList>
    </citation>
    <scope>NUCLEOTIDE SEQUENCE [LARGE SCALE GENOMIC DNA]</scope>
</reference>
<keyword evidence="1" id="KW-0812">Transmembrane</keyword>
<dbReference type="AlphaFoldDB" id="A0A1G2FET9"/>